<dbReference type="AlphaFoldDB" id="A0A423J0Z0"/>
<evidence type="ECO:0000256" key="1">
    <source>
        <dbReference type="SAM" id="MobiDB-lite"/>
    </source>
</evidence>
<organism evidence="2 3">
    <name type="scientific">Pseudomonas frederiksbergensis</name>
    <dbReference type="NCBI Taxonomy" id="104087"/>
    <lineage>
        <taxon>Bacteria</taxon>
        <taxon>Pseudomonadati</taxon>
        <taxon>Pseudomonadota</taxon>
        <taxon>Gammaproteobacteria</taxon>
        <taxon>Pseudomonadales</taxon>
        <taxon>Pseudomonadaceae</taxon>
        <taxon>Pseudomonas</taxon>
    </lineage>
</organism>
<feature type="region of interest" description="Disordered" evidence="1">
    <location>
        <begin position="32"/>
        <end position="54"/>
    </location>
</feature>
<name>A0A423J0Z0_9PSED</name>
<gene>
    <name evidence="2" type="ORF">BK661_17980</name>
</gene>
<reference evidence="2 3" key="1">
    <citation type="submission" date="2016-10" db="EMBL/GenBank/DDBJ databases">
        <title>Comparative genome analysis of multiple Pseudomonas spp. focuses on biocontrol and plant growth promoting traits.</title>
        <authorList>
            <person name="Tao X.-Y."/>
            <person name="Taylor C.G."/>
        </authorList>
    </citation>
    <scope>NUCLEOTIDE SEQUENCE [LARGE SCALE GENOMIC DNA]</scope>
    <source>
        <strain evidence="2 3">94G2</strain>
    </source>
</reference>
<evidence type="ECO:0000313" key="3">
    <source>
        <dbReference type="Proteomes" id="UP000283260"/>
    </source>
</evidence>
<sequence>MHHSFCDVLIDIFNHAAAKGLCSDIPAASTINRSEKKQRKRHTVEDQGKGASLATERDRFCAGTKKPIYLIGLSV</sequence>
<dbReference type="Proteomes" id="UP000283260">
    <property type="component" value="Unassembled WGS sequence"/>
</dbReference>
<accession>A0A423J0Z0</accession>
<dbReference type="EMBL" id="MOBL01000019">
    <property type="protein sequence ID" value="RON31350.1"/>
    <property type="molecule type" value="Genomic_DNA"/>
</dbReference>
<protein>
    <submittedName>
        <fullName evidence="2">Uncharacterized protein</fullName>
    </submittedName>
</protein>
<comment type="caution">
    <text evidence="2">The sequence shown here is derived from an EMBL/GenBank/DDBJ whole genome shotgun (WGS) entry which is preliminary data.</text>
</comment>
<proteinExistence type="predicted"/>
<evidence type="ECO:0000313" key="2">
    <source>
        <dbReference type="EMBL" id="RON31350.1"/>
    </source>
</evidence>